<dbReference type="UniPathway" id="UPA00916">
    <property type="reaction ID" value="UER00889"/>
</dbReference>
<dbReference type="RefSeq" id="WP_094692390.1">
    <property type="nucleotide sequence ID" value="NZ_CALENZ010000037.1"/>
</dbReference>
<comment type="caution">
    <text evidence="9">Lacks conserved residue(s) required for the propagation of feature annotation.</text>
</comment>
<dbReference type="PANTHER" id="PTHR10584">
    <property type="entry name" value="SUGAR KINASE"/>
    <property type="match status" value="1"/>
</dbReference>
<dbReference type="Pfam" id="PF00294">
    <property type="entry name" value="PfkB"/>
    <property type="match status" value="1"/>
</dbReference>
<evidence type="ECO:0000313" key="12">
    <source>
        <dbReference type="Proteomes" id="UP000216451"/>
    </source>
</evidence>
<comment type="pathway">
    <text evidence="9">Carbohydrate metabolism; D-ribose degradation; D-ribose 5-phosphate from beta-D-ribopyranose: step 2/2.</text>
</comment>
<keyword evidence="12" id="KW-1185">Reference proteome</keyword>
<dbReference type="SUPFAM" id="SSF53613">
    <property type="entry name" value="Ribokinase-like"/>
    <property type="match status" value="1"/>
</dbReference>
<keyword evidence="7 9" id="KW-0630">Potassium</keyword>
<dbReference type="GO" id="GO:0005524">
    <property type="term" value="F:ATP binding"/>
    <property type="evidence" value="ECO:0007669"/>
    <property type="project" value="UniProtKB-UniRule"/>
</dbReference>
<evidence type="ECO:0000313" key="11">
    <source>
        <dbReference type="EMBL" id="OZG67745.1"/>
    </source>
</evidence>
<feature type="binding site" evidence="9">
    <location>
        <position position="282"/>
    </location>
    <ligand>
        <name>substrate</name>
    </ligand>
</feature>
<evidence type="ECO:0000256" key="4">
    <source>
        <dbReference type="ARBA" id="ARBA00022777"/>
    </source>
</evidence>
<keyword evidence="8 9" id="KW-0119">Carbohydrate metabolism</keyword>
<dbReference type="PANTHER" id="PTHR10584:SF166">
    <property type="entry name" value="RIBOKINASE"/>
    <property type="match status" value="1"/>
</dbReference>
<keyword evidence="3 9" id="KW-0547">Nucleotide-binding</keyword>
<evidence type="ECO:0000256" key="6">
    <source>
        <dbReference type="ARBA" id="ARBA00022842"/>
    </source>
</evidence>
<comment type="cofactor">
    <cofactor evidence="9">
        <name>Mg(2+)</name>
        <dbReference type="ChEBI" id="CHEBI:18420"/>
    </cofactor>
    <text evidence="9">Requires a divalent cation, most likely magnesium in vivo, as an electrophilic catalyst to aid phosphoryl group transfer. It is the chelate of the metal and the nucleotide that is the actual substrate.</text>
</comment>
<comment type="subcellular location">
    <subcellularLocation>
        <location evidence="9">Cytoplasm</location>
    </subcellularLocation>
</comment>
<feature type="binding site" evidence="9">
    <location>
        <position position="201"/>
    </location>
    <ligand>
        <name>ATP</name>
        <dbReference type="ChEBI" id="CHEBI:30616"/>
    </ligand>
</feature>
<evidence type="ECO:0000256" key="3">
    <source>
        <dbReference type="ARBA" id="ARBA00022741"/>
    </source>
</evidence>
<dbReference type="EC" id="2.7.1.15" evidence="9"/>
<dbReference type="OrthoDB" id="9775849at2"/>
<keyword evidence="9" id="KW-0963">Cytoplasm</keyword>
<comment type="similarity">
    <text evidence="9">Belongs to the carbohydrate kinase PfkB family. Ribokinase subfamily.</text>
</comment>
<feature type="binding site" evidence="9">
    <location>
        <position position="317"/>
    </location>
    <ligand>
        <name>K(+)</name>
        <dbReference type="ChEBI" id="CHEBI:29103"/>
    </ligand>
</feature>
<keyword evidence="5 9" id="KW-0067">ATP-binding</keyword>
<evidence type="ECO:0000256" key="1">
    <source>
        <dbReference type="ARBA" id="ARBA00022679"/>
    </source>
</evidence>
<dbReference type="Gene3D" id="3.40.1190.20">
    <property type="match status" value="1"/>
</dbReference>
<dbReference type="InterPro" id="IPR011877">
    <property type="entry name" value="Ribokinase"/>
</dbReference>
<dbReference type="GO" id="GO:0046872">
    <property type="term" value="F:metal ion binding"/>
    <property type="evidence" value="ECO:0007669"/>
    <property type="project" value="UniProtKB-KW"/>
</dbReference>
<feature type="binding site" evidence="9">
    <location>
        <begin position="56"/>
        <end position="60"/>
    </location>
    <ligand>
        <name>substrate</name>
    </ligand>
</feature>
<dbReference type="InterPro" id="IPR002139">
    <property type="entry name" value="Ribo/fructo_kinase"/>
</dbReference>
<dbReference type="EMBL" id="MWXA01000003">
    <property type="protein sequence ID" value="OZG67745.1"/>
    <property type="molecule type" value="Genomic_DNA"/>
</dbReference>
<comment type="subunit">
    <text evidence="9">Homodimer.</text>
</comment>
<feature type="active site" description="Proton acceptor" evidence="9">
    <location>
        <position position="282"/>
    </location>
</feature>
<dbReference type="InterPro" id="IPR011611">
    <property type="entry name" value="PfkB_dom"/>
</dbReference>
<feature type="binding site" evidence="9">
    <location>
        <position position="276"/>
    </location>
    <ligand>
        <name>K(+)</name>
        <dbReference type="ChEBI" id="CHEBI:29103"/>
    </ligand>
</feature>
<comment type="caution">
    <text evidence="11">The sequence shown here is derived from an EMBL/GenBank/DDBJ whole genome shotgun (WGS) entry which is preliminary data.</text>
</comment>
<comment type="activity regulation">
    <text evidence="9">Activated by a monovalent cation that binds near, but not in, the active site. The most likely occupant of the site in vivo is potassium. Ion binding induces a conformational change that may alter substrate affinity.</text>
</comment>
<comment type="catalytic activity">
    <reaction evidence="9">
        <text>D-ribose + ATP = D-ribose 5-phosphate + ADP + H(+)</text>
        <dbReference type="Rhea" id="RHEA:13697"/>
        <dbReference type="ChEBI" id="CHEBI:15378"/>
        <dbReference type="ChEBI" id="CHEBI:30616"/>
        <dbReference type="ChEBI" id="CHEBI:47013"/>
        <dbReference type="ChEBI" id="CHEBI:78346"/>
        <dbReference type="ChEBI" id="CHEBI:456216"/>
        <dbReference type="EC" id="2.7.1.15"/>
    </reaction>
</comment>
<keyword evidence="4 9" id="KW-0418">Kinase</keyword>
<dbReference type="GO" id="GO:0019303">
    <property type="term" value="P:D-ribose catabolic process"/>
    <property type="evidence" value="ECO:0007669"/>
    <property type="project" value="UniProtKB-UniRule"/>
</dbReference>
<feature type="binding site" evidence="9">
    <location>
        <begin position="28"/>
        <end position="30"/>
    </location>
    <ligand>
        <name>substrate</name>
    </ligand>
</feature>
<dbReference type="Proteomes" id="UP000216451">
    <property type="component" value="Unassembled WGS sequence"/>
</dbReference>
<evidence type="ECO:0000259" key="10">
    <source>
        <dbReference type="Pfam" id="PF00294"/>
    </source>
</evidence>
<feature type="binding site" evidence="9">
    <location>
        <begin position="281"/>
        <end position="282"/>
    </location>
    <ligand>
        <name>ATP</name>
        <dbReference type="ChEBI" id="CHEBI:30616"/>
    </ligand>
</feature>
<keyword evidence="1 9" id="KW-0808">Transferase</keyword>
<evidence type="ECO:0000256" key="9">
    <source>
        <dbReference type="HAMAP-Rule" id="MF_01987"/>
    </source>
</evidence>
<comment type="function">
    <text evidence="9">Catalyzes the phosphorylation of ribose at O-5 in a reaction requiring ATP and magnesium. The resulting D-ribose-5-phosphate can then be used either for sythesis of nucleotides, histidine, and tryptophan, or as a component of the pentose phosphate pathway.</text>
</comment>
<dbReference type="GO" id="GO:0004747">
    <property type="term" value="F:ribokinase activity"/>
    <property type="evidence" value="ECO:0007669"/>
    <property type="project" value="UniProtKB-UniRule"/>
</dbReference>
<organism evidence="11 12">
    <name type="scientific">Bifidobacterium aquikefiri</name>
    <dbReference type="NCBI Taxonomy" id="1653207"/>
    <lineage>
        <taxon>Bacteria</taxon>
        <taxon>Bacillati</taxon>
        <taxon>Actinomycetota</taxon>
        <taxon>Actinomycetes</taxon>
        <taxon>Bifidobacteriales</taxon>
        <taxon>Bifidobacteriaceae</taxon>
        <taxon>Bifidobacterium</taxon>
    </lineage>
</organism>
<gene>
    <name evidence="9" type="primary">rbsK</name>
    <name evidence="11" type="ORF">BAQU_0389</name>
</gene>
<dbReference type="InterPro" id="IPR029056">
    <property type="entry name" value="Ribokinase-like"/>
</dbReference>
<evidence type="ECO:0000256" key="2">
    <source>
        <dbReference type="ARBA" id="ARBA00022723"/>
    </source>
</evidence>
<evidence type="ECO:0000256" key="5">
    <source>
        <dbReference type="ARBA" id="ARBA00022840"/>
    </source>
</evidence>
<sequence length="334" mass="34986">MNEPFDIRNAFEKISSGTRTIAVIGSMNADYTVETETLPQPGETVNGGPLQILAGGKSANQASAAAHIGAQVKMLGALGTDDNADFLFSTLAQAGVSMDSVARMEGTSGTTVITVDAHAENTIVYSAGSNAKVNPEYVRSVQRTIQEAAVLGICFESPVESVIEAARIAHRAGVKVLLNNSPFRPELPAEILANIDILLVNEHEMSHMLHLAPPTGGDWAQLDWDGVAQRLCELGCDQAVVTLGSQGAYVLDANGFVENDGHSWRFLKAVKVKAVDTTGCGDAFMGAILAGLTADLSLYDSARLAVYVAGYAATGLGAQSSYGTSKQIVDLLVS</sequence>
<evidence type="ECO:0000256" key="8">
    <source>
        <dbReference type="ARBA" id="ARBA00023277"/>
    </source>
</evidence>
<dbReference type="PRINTS" id="PR00990">
    <property type="entry name" value="RIBOKINASE"/>
</dbReference>
<dbReference type="GO" id="GO:0005829">
    <property type="term" value="C:cytosol"/>
    <property type="evidence" value="ECO:0007669"/>
    <property type="project" value="TreeGrafter"/>
</dbReference>
<dbReference type="HAMAP" id="MF_01987">
    <property type="entry name" value="Ribokinase"/>
    <property type="match status" value="1"/>
</dbReference>
<feature type="binding site" evidence="9">
    <location>
        <position position="312"/>
    </location>
    <ligand>
        <name>K(+)</name>
        <dbReference type="ChEBI" id="CHEBI:29103"/>
    </ligand>
</feature>
<reference evidence="11 12" key="1">
    <citation type="journal article" date="2017" name="BMC Genomics">
        <title>Comparative genomic and phylogenomic analyses of the Bifidobacteriaceae family.</title>
        <authorList>
            <person name="Lugli G.A."/>
            <person name="Milani C."/>
            <person name="Turroni F."/>
            <person name="Duranti S."/>
            <person name="Mancabelli L."/>
            <person name="Mangifesta M."/>
            <person name="Ferrario C."/>
            <person name="Modesto M."/>
            <person name="Mattarelli P."/>
            <person name="Jiri K."/>
            <person name="van Sinderen D."/>
            <person name="Ventura M."/>
        </authorList>
    </citation>
    <scope>NUCLEOTIDE SEQUENCE [LARGE SCALE GENOMIC DNA]</scope>
    <source>
        <strain evidence="11 12">LMG 28769</strain>
    </source>
</reference>
<accession>A0A261G975</accession>
<protein>
    <recommendedName>
        <fullName evidence="9">Ribokinase</fullName>
        <shortName evidence="9">RK</shortName>
        <ecNumber evidence="9">2.7.1.15</ecNumber>
    </recommendedName>
</protein>
<dbReference type="AlphaFoldDB" id="A0A261G975"/>
<feature type="binding site" evidence="9">
    <location>
        <position position="278"/>
    </location>
    <ligand>
        <name>K(+)</name>
        <dbReference type="ChEBI" id="CHEBI:29103"/>
    </ligand>
</feature>
<dbReference type="GeneID" id="98295069"/>
<feature type="binding site" evidence="9">
    <location>
        <begin position="242"/>
        <end position="247"/>
    </location>
    <ligand>
        <name>ATP</name>
        <dbReference type="ChEBI" id="CHEBI:30616"/>
    </ligand>
</feature>
<feature type="domain" description="Carbohydrate kinase PfkB" evidence="10">
    <location>
        <begin position="20"/>
        <end position="321"/>
    </location>
</feature>
<evidence type="ECO:0000256" key="7">
    <source>
        <dbReference type="ARBA" id="ARBA00022958"/>
    </source>
</evidence>
<name>A0A261G975_9BIFI</name>
<proteinExistence type="inferred from homology"/>
<feature type="binding site" evidence="9">
    <location>
        <position position="315"/>
    </location>
    <ligand>
        <name>K(+)</name>
        <dbReference type="ChEBI" id="CHEBI:29103"/>
    </ligand>
</feature>
<keyword evidence="6 9" id="KW-0460">Magnesium</keyword>
<keyword evidence="2 9" id="KW-0479">Metal-binding</keyword>
<dbReference type="CDD" id="cd01174">
    <property type="entry name" value="ribokinase"/>
    <property type="match status" value="1"/>
</dbReference>
<feature type="binding site" evidence="9">
    <location>
        <position position="321"/>
    </location>
    <ligand>
        <name>K(+)</name>
        <dbReference type="ChEBI" id="CHEBI:29103"/>
    </ligand>
</feature>
<feature type="binding site" evidence="9">
    <location>
        <position position="156"/>
    </location>
    <ligand>
        <name>substrate</name>
    </ligand>
</feature>